<dbReference type="EMBL" id="CADCTQ010000119">
    <property type="protein sequence ID" value="CAA9237392.1"/>
    <property type="molecule type" value="Genomic_DNA"/>
</dbReference>
<proteinExistence type="inferred from homology"/>
<protein>
    <submittedName>
        <fullName evidence="4">Manganese catalase</fullName>
        <ecNumber evidence="4">1.11.1.6</ecNumber>
    </submittedName>
</protein>
<evidence type="ECO:0000256" key="3">
    <source>
        <dbReference type="PIRSR" id="PIRSR607760-2"/>
    </source>
</evidence>
<evidence type="ECO:0000256" key="2">
    <source>
        <dbReference type="PIRSR" id="PIRSR607760-1"/>
    </source>
</evidence>
<feature type="binding site" evidence="3">
    <location>
        <position position="235"/>
    </location>
    <ligand>
        <name>Ca(2+)</name>
        <dbReference type="ChEBI" id="CHEBI:29108"/>
    </ligand>
</feature>
<organism evidence="4">
    <name type="scientific">uncultured Cytophagales bacterium</name>
    <dbReference type="NCBI Taxonomy" id="158755"/>
    <lineage>
        <taxon>Bacteria</taxon>
        <taxon>Pseudomonadati</taxon>
        <taxon>Bacteroidota</taxon>
        <taxon>Sphingobacteriia</taxon>
        <taxon>Sphingobacteriales</taxon>
        <taxon>environmental samples</taxon>
    </lineage>
</organism>
<evidence type="ECO:0000256" key="1">
    <source>
        <dbReference type="ARBA" id="ARBA00007644"/>
    </source>
</evidence>
<dbReference type="SUPFAM" id="SSF47240">
    <property type="entry name" value="Ferritin-like"/>
    <property type="match status" value="1"/>
</dbReference>
<comment type="cofactor">
    <cofactor evidence="3">
        <name>Ca(2+)</name>
        <dbReference type="ChEBI" id="CHEBI:29108"/>
    </cofactor>
    <text evidence="3">Binds 1 Ca(2+) ion per subunit.</text>
</comment>
<gene>
    <name evidence="4" type="ORF">AVDCRST_MAG56-1265</name>
</gene>
<keyword evidence="2" id="KW-0464">Manganese</keyword>
<feature type="binding site" evidence="3">
    <location>
        <position position="61"/>
    </location>
    <ligand>
        <name>Ca(2+)</name>
        <dbReference type="ChEBI" id="CHEBI:29108"/>
    </ligand>
</feature>
<dbReference type="EC" id="1.11.1.6" evidence="4"/>
<dbReference type="InterPro" id="IPR012347">
    <property type="entry name" value="Ferritin-like"/>
</dbReference>
<feature type="binding site" evidence="2">
    <location>
        <position position="186"/>
    </location>
    <ligand>
        <name>Mn(2+)</name>
        <dbReference type="ChEBI" id="CHEBI:29035"/>
        <label>1</label>
    </ligand>
</feature>
<dbReference type="AlphaFoldDB" id="A0A6J4HZV8"/>
<keyword evidence="4" id="KW-0575">Peroxidase</keyword>
<comment type="cofactor">
    <cofactor evidence="2">
        <name>Mn(2+)</name>
        <dbReference type="ChEBI" id="CHEBI:29035"/>
    </cofactor>
    <text evidence="2">Binds 2 manganese ions per subunit.</text>
</comment>
<feature type="binding site" evidence="2">
    <location>
        <position position="153"/>
    </location>
    <ligand>
        <name>Mn(2+)</name>
        <dbReference type="ChEBI" id="CHEBI:29035"/>
        <label>1</label>
    </ligand>
</feature>
<sequence>MFIRIDKLQIELPQPKAADPNAAASVQELLGGRFGEMSTLMNYMYQSFNFRGKTKLKPYYDLISNIATEELGHIELVSASINSLLNGPFSDRRNADPNDAPYEAEKDLRNTHHFITNGNASLAGNSMGQPWRGDYVFSSGNLILDLLHNFFLENGARTQKLRVYEMTKNEAAREMLGYLFVRGGVHALAYAKALEELTGVKMSQMLPIPKIDNTHFAEALKFEAKGYHRKLYRFSQDDYRDIAKIWHGPAPDGSGELEVVDGPPEGGKMADLEDIASAFAPDYRPEEIFEMAQKLYQQASR</sequence>
<dbReference type="GO" id="GO:0004096">
    <property type="term" value="F:catalase activity"/>
    <property type="evidence" value="ECO:0007669"/>
    <property type="project" value="UniProtKB-EC"/>
</dbReference>
<feature type="binding site" evidence="2">
    <location>
        <position position="36"/>
    </location>
    <ligand>
        <name>Mn(2+)</name>
        <dbReference type="ChEBI" id="CHEBI:29035"/>
        <label>1</label>
    </ligand>
</feature>
<keyword evidence="3" id="KW-0106">Calcium</keyword>
<dbReference type="InterPro" id="IPR009078">
    <property type="entry name" value="Ferritin-like_SF"/>
</dbReference>
<feature type="binding site" evidence="2">
    <location>
        <position position="70"/>
    </location>
    <ligand>
        <name>Mn(2+)</name>
        <dbReference type="ChEBI" id="CHEBI:29035"/>
        <label>1</label>
    </ligand>
</feature>
<dbReference type="InterPro" id="IPR039377">
    <property type="entry name" value="Mn_catalase_dom"/>
</dbReference>
<comment type="similarity">
    <text evidence="1">Belongs to the manganese catalase family.</text>
</comment>
<dbReference type="CDD" id="cd01051">
    <property type="entry name" value="Mn_catalase"/>
    <property type="match status" value="1"/>
</dbReference>
<evidence type="ECO:0000313" key="4">
    <source>
        <dbReference type="EMBL" id="CAA9237392.1"/>
    </source>
</evidence>
<accession>A0A6J4HZV8</accession>
<keyword evidence="2" id="KW-0479">Metal-binding</keyword>
<feature type="binding site" evidence="2">
    <location>
        <position position="73"/>
    </location>
    <ligand>
        <name>Mn(2+)</name>
        <dbReference type="ChEBI" id="CHEBI:29035"/>
        <label>1</label>
    </ligand>
</feature>
<reference evidence="4" key="1">
    <citation type="submission" date="2020-02" db="EMBL/GenBank/DDBJ databases">
        <authorList>
            <person name="Meier V. D."/>
        </authorList>
    </citation>
    <scope>NUCLEOTIDE SEQUENCE</scope>
    <source>
        <strain evidence="4">AVDCRST_MAG56</strain>
    </source>
</reference>
<dbReference type="Pfam" id="PF05067">
    <property type="entry name" value="Mn_catalase"/>
    <property type="match status" value="1"/>
</dbReference>
<dbReference type="GO" id="GO:0046872">
    <property type="term" value="F:metal ion binding"/>
    <property type="evidence" value="ECO:0007669"/>
    <property type="project" value="UniProtKB-KW"/>
</dbReference>
<keyword evidence="4" id="KW-0560">Oxidoreductase</keyword>
<dbReference type="Gene3D" id="1.20.1260.10">
    <property type="match status" value="1"/>
</dbReference>
<dbReference type="InterPro" id="IPR007760">
    <property type="entry name" value="Mn_catalase"/>
</dbReference>
<name>A0A6J4HZV8_9SPHI</name>